<name>A0A7X5RLZ3_9ALTE</name>
<organism evidence="1 2">
    <name type="scientific">Alteromonas profundi</name>
    <dbReference type="NCBI Taxonomy" id="2696062"/>
    <lineage>
        <taxon>Bacteria</taxon>
        <taxon>Pseudomonadati</taxon>
        <taxon>Pseudomonadota</taxon>
        <taxon>Gammaproteobacteria</taxon>
        <taxon>Alteromonadales</taxon>
        <taxon>Alteromonadaceae</taxon>
        <taxon>Alteromonas/Salinimonas group</taxon>
        <taxon>Alteromonas</taxon>
    </lineage>
</organism>
<dbReference type="Proteomes" id="UP000470213">
    <property type="component" value="Unassembled WGS sequence"/>
</dbReference>
<dbReference type="EMBL" id="JAAAWN010000016">
    <property type="protein sequence ID" value="NDV91995.1"/>
    <property type="molecule type" value="Genomic_DNA"/>
</dbReference>
<gene>
    <name evidence="1" type="ORF">GTH32_12490</name>
</gene>
<proteinExistence type="predicted"/>
<keyword evidence="2" id="KW-1185">Reference proteome</keyword>
<dbReference type="RefSeq" id="WP_039235047.1">
    <property type="nucleotide sequence ID" value="NZ_JAAAWN010000016.1"/>
</dbReference>
<comment type="caution">
    <text evidence="1">The sequence shown here is derived from an EMBL/GenBank/DDBJ whole genome shotgun (WGS) entry which is preliminary data.</text>
</comment>
<protein>
    <submittedName>
        <fullName evidence="1">Uncharacterized protein</fullName>
    </submittedName>
</protein>
<accession>A0A7X5RLZ3</accession>
<reference evidence="1 2" key="1">
    <citation type="submission" date="2020-01" db="EMBL/GenBank/DDBJ databases">
        <authorList>
            <person name="Chen J."/>
            <person name="Zhu S."/>
            <person name="Yang J."/>
        </authorList>
    </citation>
    <scope>NUCLEOTIDE SEQUENCE [LARGE SCALE GENOMIC DNA]</scope>
    <source>
        <strain evidence="1 2">345S023</strain>
    </source>
</reference>
<evidence type="ECO:0000313" key="1">
    <source>
        <dbReference type="EMBL" id="NDV91995.1"/>
    </source>
</evidence>
<dbReference type="AlphaFoldDB" id="A0A7X5RLZ3"/>
<evidence type="ECO:0000313" key="2">
    <source>
        <dbReference type="Proteomes" id="UP000470213"/>
    </source>
</evidence>
<sequence length="72" mass="8349">MKQNSNNVIPHEPTKLALSKGEVELLENAFKKLRRNRHLTPVQRKMKSLRIGANARRIYQQVLIANGVRFKV</sequence>